<dbReference type="InterPro" id="IPR024079">
    <property type="entry name" value="MetalloPept_cat_dom_sf"/>
</dbReference>
<feature type="region of interest" description="Disordered" evidence="1">
    <location>
        <begin position="122"/>
        <end position="149"/>
    </location>
</feature>
<dbReference type="Pfam" id="PF11350">
    <property type="entry name" value="DUF3152"/>
    <property type="match status" value="1"/>
</dbReference>
<protein>
    <submittedName>
        <fullName evidence="3">Membrane protein</fullName>
    </submittedName>
</protein>
<dbReference type="OrthoDB" id="9779865at2"/>
<dbReference type="AlphaFoldDB" id="A0A1X6WUD7"/>
<feature type="domain" description="DUF3152" evidence="2">
    <location>
        <begin position="129"/>
        <end position="288"/>
    </location>
</feature>
<organism evidence="3 4">
    <name type="scientific">Brachybacterium nesterenkovii</name>
    <dbReference type="NCBI Taxonomy" id="47847"/>
    <lineage>
        <taxon>Bacteria</taxon>
        <taxon>Bacillati</taxon>
        <taxon>Actinomycetota</taxon>
        <taxon>Actinomycetes</taxon>
        <taxon>Micrococcales</taxon>
        <taxon>Dermabacteraceae</taxon>
        <taxon>Brachybacterium</taxon>
    </lineage>
</organism>
<dbReference type="GO" id="GO:0008237">
    <property type="term" value="F:metallopeptidase activity"/>
    <property type="evidence" value="ECO:0007669"/>
    <property type="project" value="InterPro"/>
</dbReference>
<dbReference type="SUPFAM" id="SSF55486">
    <property type="entry name" value="Metalloproteases ('zincins'), catalytic domain"/>
    <property type="match status" value="1"/>
</dbReference>
<evidence type="ECO:0000313" key="3">
    <source>
        <dbReference type="EMBL" id="SLM88740.1"/>
    </source>
</evidence>
<dbReference type="Gene3D" id="3.40.390.10">
    <property type="entry name" value="Collagenase (Catalytic Domain)"/>
    <property type="match status" value="1"/>
</dbReference>
<proteinExistence type="predicted"/>
<dbReference type="EMBL" id="FWFG01000022">
    <property type="protein sequence ID" value="SLM88740.1"/>
    <property type="molecule type" value="Genomic_DNA"/>
</dbReference>
<accession>A0A1X6WUD7</accession>
<evidence type="ECO:0000256" key="1">
    <source>
        <dbReference type="SAM" id="MobiDB-lite"/>
    </source>
</evidence>
<reference evidence="3 4" key="1">
    <citation type="submission" date="2017-02" db="EMBL/GenBank/DDBJ databases">
        <authorList>
            <person name="Peterson S.W."/>
        </authorList>
    </citation>
    <scope>NUCLEOTIDE SEQUENCE [LARGE SCALE GENOMIC DNA]</scope>
    <source>
        <strain evidence="3 4">CIP104813</strain>
    </source>
</reference>
<feature type="region of interest" description="Disordered" evidence="1">
    <location>
        <begin position="48"/>
        <end position="109"/>
    </location>
</feature>
<evidence type="ECO:0000259" key="2">
    <source>
        <dbReference type="Pfam" id="PF11350"/>
    </source>
</evidence>
<dbReference type="InterPro" id="IPR022603">
    <property type="entry name" value="DUF3152"/>
</dbReference>
<evidence type="ECO:0000313" key="4">
    <source>
        <dbReference type="Proteomes" id="UP000195981"/>
    </source>
</evidence>
<name>A0A1X6WUD7_9MICO</name>
<dbReference type="Proteomes" id="UP000195981">
    <property type="component" value="Unassembled WGS sequence"/>
</dbReference>
<sequence length="303" mass="30830">MPAAPPRRRLVLTRRGRLVRTIVVLLALVLVAALLVGLGRRALGAAAGPSAASTAPSTATTAPASAQPSASTSAQPSPSPTAAPAAASDGGAAPAEEPATDPAAEQGADAAADLPAADTAEMVHSGPVGDGTWTVAAPDGTPAPPAASTRTVAIRVENGIGIDATEASGEIMRTLADQRGWLAVDGVAFQQIADPEQADLVISLASPPTVDALCRPAKTRGTWNCRQGGDVMLNSDRWLHRTPTYSDTAEYRAYMVNHEVGHYLGHHHVDCPGAGRAAPVMLQQSMDLGGCRINAWPASDGAA</sequence>
<keyword evidence="4" id="KW-1185">Reference proteome</keyword>
<dbReference type="RefSeq" id="WP_087102288.1">
    <property type="nucleotide sequence ID" value="NZ_FWFG01000022.1"/>
</dbReference>
<gene>
    <name evidence="3" type="ORF">FM110_02345</name>
</gene>